<keyword evidence="2" id="KW-0732">Signal</keyword>
<feature type="signal peptide" evidence="2">
    <location>
        <begin position="1"/>
        <end position="24"/>
    </location>
</feature>
<dbReference type="Pfam" id="PF13354">
    <property type="entry name" value="Beta-lactamase2"/>
    <property type="match status" value="1"/>
</dbReference>
<sequence length="472" mass="50078">MRRTTVVAALLVGAVLFGSVVTGCQDDAGARPGSRPAVASAPVVPDGSVGPSGPAVPETTGPAQDSERSAWLGRRLRRIVDAQRFDDVVNAKTGAPPPAVPNVDAAVIELDDAGRPVAAANTLLSQDYPHGVAVPVSQNWSAPGVDWTHWSNDVWAAHGRTDPLIPARASKPLEFMAPYPASVFKLMVAFGIGRLADRGGVRFDETYDYRPRKATCPGGRQPGTHEVSWWLDAMLTYSDNGATCALLMLLHERGGVTPTNAELRDLGLTTLQIRGTDGADGGGWSFEGLTMTALDTARLLLLFTDAPGILWRTPTGEPVTTRTLSRSSRHTIRGRLAEQGLNQALSTANWCGQSYPAPGIPQRVPSRWIDTSTGIVSVAGRVWSGDVRGCAGDAQVEFDHKTGLVESAGADAGIVTALPGRRPRHYVVAVFSNLGCRYADHVGAHGGVCRYTEKLATLGAAIDRLMIEARSR</sequence>
<feature type="domain" description="Beta-lactamase class A catalytic" evidence="3">
    <location>
        <begin position="179"/>
        <end position="301"/>
    </location>
</feature>
<keyword evidence="5" id="KW-1185">Reference proteome</keyword>
<dbReference type="InParanoid" id="A0A545AFZ3"/>
<gene>
    <name evidence="4" type="ORF">FL583_35695</name>
</gene>
<dbReference type="SUPFAM" id="SSF56601">
    <property type="entry name" value="beta-lactamase/transpeptidase-like"/>
    <property type="match status" value="1"/>
</dbReference>
<dbReference type="GO" id="GO:0030655">
    <property type="term" value="P:beta-lactam antibiotic catabolic process"/>
    <property type="evidence" value="ECO:0007669"/>
    <property type="project" value="InterPro"/>
</dbReference>
<evidence type="ECO:0000259" key="3">
    <source>
        <dbReference type="Pfam" id="PF13354"/>
    </source>
</evidence>
<dbReference type="Gene3D" id="3.40.710.10">
    <property type="entry name" value="DD-peptidase/beta-lactamase superfamily"/>
    <property type="match status" value="1"/>
</dbReference>
<accession>A0A545AFZ3</accession>
<evidence type="ECO:0000256" key="1">
    <source>
        <dbReference type="SAM" id="MobiDB-lite"/>
    </source>
</evidence>
<name>A0A545AFZ3_9ACTN</name>
<dbReference type="PROSITE" id="PS51257">
    <property type="entry name" value="PROKAR_LIPOPROTEIN"/>
    <property type="match status" value="1"/>
</dbReference>
<evidence type="ECO:0000256" key="2">
    <source>
        <dbReference type="SAM" id="SignalP"/>
    </source>
</evidence>
<dbReference type="GO" id="GO:0008800">
    <property type="term" value="F:beta-lactamase activity"/>
    <property type="evidence" value="ECO:0007669"/>
    <property type="project" value="InterPro"/>
</dbReference>
<dbReference type="OrthoDB" id="3501904at2"/>
<evidence type="ECO:0000313" key="4">
    <source>
        <dbReference type="EMBL" id="TQS40264.1"/>
    </source>
</evidence>
<feature type="chain" id="PRO_5039695308" evidence="2">
    <location>
        <begin position="25"/>
        <end position="472"/>
    </location>
</feature>
<proteinExistence type="predicted"/>
<reference evidence="4 5" key="1">
    <citation type="submission" date="2019-07" db="EMBL/GenBank/DDBJ databases">
        <title>Cryptosporangium phraense sp. nov., isolated from plant litter.</title>
        <authorList>
            <person name="Suriyachadkun C."/>
        </authorList>
    </citation>
    <scope>NUCLEOTIDE SEQUENCE [LARGE SCALE GENOMIC DNA]</scope>
    <source>
        <strain evidence="4 5">A-T 5661</strain>
    </source>
</reference>
<dbReference type="EMBL" id="VIRS01000044">
    <property type="protein sequence ID" value="TQS40264.1"/>
    <property type="molecule type" value="Genomic_DNA"/>
</dbReference>
<dbReference type="AlphaFoldDB" id="A0A545AFZ3"/>
<protein>
    <submittedName>
        <fullName evidence="4">Serine hydrolase</fullName>
    </submittedName>
</protein>
<feature type="region of interest" description="Disordered" evidence="1">
    <location>
        <begin position="28"/>
        <end position="69"/>
    </location>
</feature>
<dbReference type="Proteomes" id="UP000317982">
    <property type="component" value="Unassembled WGS sequence"/>
</dbReference>
<dbReference type="InterPro" id="IPR045155">
    <property type="entry name" value="Beta-lactam_cat"/>
</dbReference>
<evidence type="ECO:0000313" key="5">
    <source>
        <dbReference type="Proteomes" id="UP000317982"/>
    </source>
</evidence>
<dbReference type="InterPro" id="IPR012338">
    <property type="entry name" value="Beta-lactam/transpept-like"/>
</dbReference>
<dbReference type="RefSeq" id="WP_142709322.1">
    <property type="nucleotide sequence ID" value="NZ_VIRS01000044.1"/>
</dbReference>
<comment type="caution">
    <text evidence="4">The sequence shown here is derived from an EMBL/GenBank/DDBJ whole genome shotgun (WGS) entry which is preliminary data.</text>
</comment>
<keyword evidence="4" id="KW-0378">Hydrolase</keyword>
<organism evidence="4 5">
    <name type="scientific">Cryptosporangium phraense</name>
    <dbReference type="NCBI Taxonomy" id="2593070"/>
    <lineage>
        <taxon>Bacteria</taxon>
        <taxon>Bacillati</taxon>
        <taxon>Actinomycetota</taxon>
        <taxon>Actinomycetes</taxon>
        <taxon>Cryptosporangiales</taxon>
        <taxon>Cryptosporangiaceae</taxon>
        <taxon>Cryptosporangium</taxon>
    </lineage>
</organism>